<dbReference type="NCBIfam" id="TIGR00159">
    <property type="entry name" value="diadenylate cyclase CdaA"/>
    <property type="match status" value="1"/>
</dbReference>
<reference evidence="13" key="1">
    <citation type="journal article" date="2021" name="PeerJ">
        <title>Extensive microbial diversity within the chicken gut microbiome revealed by metagenomics and culture.</title>
        <authorList>
            <person name="Gilroy R."/>
            <person name="Ravi A."/>
            <person name="Getino M."/>
            <person name="Pursley I."/>
            <person name="Horton D.L."/>
            <person name="Alikhan N.F."/>
            <person name="Baker D."/>
            <person name="Gharbi K."/>
            <person name="Hall N."/>
            <person name="Watson M."/>
            <person name="Adriaenssens E.M."/>
            <person name="Foster-Nyarko E."/>
            <person name="Jarju S."/>
            <person name="Secka A."/>
            <person name="Antonio M."/>
            <person name="Oren A."/>
            <person name="Chaudhuri R.R."/>
            <person name="La Ragione R."/>
            <person name="Hildebrand F."/>
            <person name="Pallen M.J."/>
        </authorList>
    </citation>
    <scope>NUCLEOTIDE SEQUENCE</scope>
    <source>
        <strain evidence="13">B5-657</strain>
    </source>
</reference>
<feature type="transmembrane region" description="Helical" evidence="10">
    <location>
        <begin position="20"/>
        <end position="41"/>
    </location>
</feature>
<keyword evidence="6 10" id="KW-0547">Nucleotide-binding</keyword>
<evidence type="ECO:0000256" key="7">
    <source>
        <dbReference type="ARBA" id="ARBA00022840"/>
    </source>
</evidence>
<dbReference type="PANTHER" id="PTHR34185:SF1">
    <property type="entry name" value="DIADENYLATE CYCLASE"/>
    <property type="match status" value="1"/>
</dbReference>
<dbReference type="PROSITE" id="PS51794">
    <property type="entry name" value="DAC"/>
    <property type="match status" value="1"/>
</dbReference>
<dbReference type="Proteomes" id="UP000824229">
    <property type="component" value="Unassembled WGS sequence"/>
</dbReference>
<evidence type="ECO:0000313" key="14">
    <source>
        <dbReference type="Proteomes" id="UP000824229"/>
    </source>
</evidence>
<evidence type="ECO:0000256" key="5">
    <source>
        <dbReference type="ARBA" id="ARBA00022695"/>
    </source>
</evidence>
<keyword evidence="7 10" id="KW-0067">ATP-binding</keyword>
<dbReference type="AlphaFoldDB" id="A0A9E2KBC1"/>
<evidence type="ECO:0000256" key="3">
    <source>
        <dbReference type="ARBA" id="ARBA00022679"/>
    </source>
</evidence>
<dbReference type="SUPFAM" id="SSF143597">
    <property type="entry name" value="YojJ-like"/>
    <property type="match status" value="1"/>
</dbReference>
<dbReference type="InterPro" id="IPR036888">
    <property type="entry name" value="DNA_integrity_DisA_N_sf"/>
</dbReference>
<accession>A0A9E2KBC1</accession>
<dbReference type="PIRSF" id="PIRSF004793">
    <property type="entry name" value="UCP004793"/>
    <property type="match status" value="1"/>
</dbReference>
<evidence type="ECO:0000313" key="13">
    <source>
        <dbReference type="EMBL" id="MBU3803828.1"/>
    </source>
</evidence>
<feature type="transmembrane region" description="Helical" evidence="10">
    <location>
        <begin position="72"/>
        <end position="90"/>
    </location>
</feature>
<dbReference type="EMBL" id="JAHLFQ010000071">
    <property type="protein sequence ID" value="MBU3803828.1"/>
    <property type="molecule type" value="Genomic_DNA"/>
</dbReference>
<keyword evidence="4 10" id="KW-0812">Transmembrane</keyword>
<dbReference type="PANTHER" id="PTHR34185">
    <property type="entry name" value="DIADENYLATE CYCLASE"/>
    <property type="match status" value="1"/>
</dbReference>
<dbReference type="EC" id="2.7.7.85" evidence="10"/>
<evidence type="ECO:0000256" key="6">
    <source>
        <dbReference type="ARBA" id="ARBA00022741"/>
    </source>
</evidence>
<dbReference type="InterPro" id="IPR050338">
    <property type="entry name" value="DisA"/>
</dbReference>
<keyword evidence="5 10" id="KW-0548">Nucleotidyltransferase</keyword>
<dbReference type="Gene3D" id="3.40.1700.10">
    <property type="entry name" value="DNA integrity scanning protein, DisA, N-terminal domain"/>
    <property type="match status" value="1"/>
</dbReference>
<organism evidence="13 14">
    <name type="scientific">Candidatus Cellulosilyticum pullistercoris</name>
    <dbReference type="NCBI Taxonomy" id="2838521"/>
    <lineage>
        <taxon>Bacteria</taxon>
        <taxon>Bacillati</taxon>
        <taxon>Bacillota</taxon>
        <taxon>Clostridia</taxon>
        <taxon>Lachnospirales</taxon>
        <taxon>Cellulosilyticaceae</taxon>
        <taxon>Cellulosilyticum</taxon>
    </lineage>
</organism>
<dbReference type="InterPro" id="IPR034701">
    <property type="entry name" value="CdaA"/>
</dbReference>
<dbReference type="Pfam" id="PF02457">
    <property type="entry name" value="DAC"/>
    <property type="match status" value="1"/>
</dbReference>
<comment type="function">
    <text evidence="10">Catalyzes the condensation of 2 ATP molecules into cyclic di-AMP (c-di-AMP), a second messenger used to regulate differing processes in different bacteria.</text>
</comment>
<keyword evidence="8 10" id="KW-1133">Transmembrane helix</keyword>
<comment type="caution">
    <text evidence="13">The sequence shown here is derived from an EMBL/GenBank/DDBJ whole genome shotgun (WGS) entry which is preliminary data.</text>
</comment>
<dbReference type="Pfam" id="PF19293">
    <property type="entry name" value="CdaA_N"/>
    <property type="match status" value="1"/>
</dbReference>
<evidence type="ECO:0000256" key="1">
    <source>
        <dbReference type="ARBA" id="ARBA00000877"/>
    </source>
</evidence>
<dbReference type="GO" id="GO:0004016">
    <property type="term" value="F:adenylate cyclase activity"/>
    <property type="evidence" value="ECO:0007669"/>
    <property type="project" value="UniProtKB-UniRule"/>
</dbReference>
<feature type="region of interest" description="Disordered" evidence="11">
    <location>
        <begin position="269"/>
        <end position="290"/>
    </location>
</feature>
<comment type="caution">
    <text evidence="10">Lacks conserved residue(s) required for the propagation of feature annotation.</text>
</comment>
<protein>
    <recommendedName>
        <fullName evidence="10">Diadenylate cyclase</fullName>
        <shortName evidence="10">DAC</shortName>
        <ecNumber evidence="10">2.7.7.85</ecNumber>
    </recommendedName>
    <alternativeName>
        <fullName evidence="10">Cyclic-di-AMP synthase</fullName>
        <shortName evidence="10">c-di-AMP synthase</shortName>
    </alternativeName>
</protein>
<evidence type="ECO:0000256" key="10">
    <source>
        <dbReference type="HAMAP-Rule" id="MF_01499"/>
    </source>
</evidence>
<evidence type="ECO:0000256" key="8">
    <source>
        <dbReference type="ARBA" id="ARBA00022989"/>
    </source>
</evidence>
<comment type="subunit">
    <text evidence="10">Probably a homodimer.</text>
</comment>
<gene>
    <name evidence="13" type="primary">cdaA</name>
    <name evidence="10" type="synonym">dacA</name>
    <name evidence="13" type="ORF">H9872_03585</name>
</gene>
<dbReference type="InterPro" id="IPR003390">
    <property type="entry name" value="DNA_integrity_scan_DisA_N"/>
</dbReference>
<feature type="domain" description="DAC" evidence="12">
    <location>
        <begin position="91"/>
        <end position="255"/>
    </location>
</feature>
<keyword evidence="9 10" id="KW-0472">Membrane</keyword>
<feature type="transmembrane region" description="Helical" evidence="10">
    <location>
        <begin position="48"/>
        <end position="66"/>
    </location>
</feature>
<dbReference type="GO" id="GO:0005524">
    <property type="term" value="F:ATP binding"/>
    <property type="evidence" value="ECO:0007669"/>
    <property type="project" value="UniProtKB-UniRule"/>
</dbReference>
<comment type="catalytic activity">
    <reaction evidence="1 10">
        <text>2 ATP = 3',3'-c-di-AMP + 2 diphosphate</text>
        <dbReference type="Rhea" id="RHEA:35655"/>
        <dbReference type="ChEBI" id="CHEBI:30616"/>
        <dbReference type="ChEBI" id="CHEBI:33019"/>
        <dbReference type="ChEBI" id="CHEBI:71500"/>
        <dbReference type="EC" id="2.7.7.85"/>
    </reaction>
</comment>
<name>A0A9E2KBC1_9FIRM</name>
<comment type="similarity">
    <text evidence="10">Belongs to the adenylate cyclase family. DacA/CdaA subfamily.</text>
</comment>
<keyword evidence="3 10" id="KW-0808">Transferase</keyword>
<dbReference type="FunFam" id="3.40.1700.10:FF:000002">
    <property type="entry name" value="Diadenylate cyclase"/>
    <property type="match status" value="1"/>
</dbReference>
<dbReference type="InterPro" id="IPR045585">
    <property type="entry name" value="CdaA_N"/>
</dbReference>
<evidence type="ECO:0000256" key="4">
    <source>
        <dbReference type="ARBA" id="ARBA00022692"/>
    </source>
</evidence>
<evidence type="ECO:0000256" key="9">
    <source>
        <dbReference type="ARBA" id="ARBA00023136"/>
    </source>
</evidence>
<keyword evidence="2 10" id="KW-1003">Cell membrane</keyword>
<dbReference type="GO" id="GO:0006171">
    <property type="term" value="P:cAMP biosynthetic process"/>
    <property type="evidence" value="ECO:0007669"/>
    <property type="project" value="InterPro"/>
</dbReference>
<proteinExistence type="inferred from homology"/>
<sequence>MDVLKEALNKIPYIGFPNIGIRDIIDILVVAYLIYIVLAWIKDTRTWALFKGVVIILAVASAAYILQLHTLWWVVSNTITVGTIALLVVFQPELRRALEQIGRGNLFESLLSNVGEHGDGLSNESIEGITKACMHMSKFKTGALIVLEQETQLGDVERTGIKIDSAISSQLLINIFEKNTPLHDGAVIIKNNRISAATCFLPLSDSLEISKDLGTRHRAAIGISEVTDALVLVVSEENGTISCVRNGRIKRGLDAELIKKILAATQKKKRNDKRRLDRKKVIWKGKSKHE</sequence>
<dbReference type="InterPro" id="IPR014046">
    <property type="entry name" value="C-di-AMP_synthase"/>
</dbReference>
<reference evidence="13" key="2">
    <citation type="submission" date="2021-04" db="EMBL/GenBank/DDBJ databases">
        <authorList>
            <person name="Gilroy R."/>
        </authorList>
    </citation>
    <scope>NUCLEOTIDE SEQUENCE</scope>
    <source>
        <strain evidence="13">B5-657</strain>
    </source>
</reference>
<evidence type="ECO:0000256" key="2">
    <source>
        <dbReference type="ARBA" id="ARBA00022475"/>
    </source>
</evidence>
<evidence type="ECO:0000259" key="12">
    <source>
        <dbReference type="PROSITE" id="PS51794"/>
    </source>
</evidence>
<evidence type="ECO:0000256" key="11">
    <source>
        <dbReference type="SAM" id="MobiDB-lite"/>
    </source>
</evidence>
<dbReference type="HAMAP" id="MF_01499">
    <property type="entry name" value="DacA"/>
    <property type="match status" value="1"/>
</dbReference>
<dbReference type="GO" id="GO:0106408">
    <property type="term" value="F:diadenylate cyclase activity"/>
    <property type="evidence" value="ECO:0007669"/>
    <property type="project" value="UniProtKB-EC"/>
</dbReference>